<dbReference type="PANTHER" id="PTHR30573">
    <property type="entry name" value="QUINOLINATE SYNTHETASE A"/>
    <property type="match status" value="1"/>
</dbReference>
<dbReference type="Pfam" id="PF02445">
    <property type="entry name" value="NadA"/>
    <property type="match status" value="1"/>
</dbReference>
<evidence type="ECO:0000256" key="8">
    <source>
        <dbReference type="ARBA" id="ARBA00023004"/>
    </source>
</evidence>
<keyword evidence="6 11" id="KW-0808">Transferase</keyword>
<comment type="caution">
    <text evidence="11">The sequence shown here is derived from an EMBL/GenBank/DDBJ whole genome shotgun (WGS) entry which is preliminary data.</text>
</comment>
<keyword evidence="7" id="KW-0479">Metal-binding</keyword>
<keyword evidence="9" id="KW-0411">Iron-sulfur</keyword>
<evidence type="ECO:0000313" key="12">
    <source>
        <dbReference type="Proteomes" id="UP001478817"/>
    </source>
</evidence>
<keyword evidence="5" id="KW-0662">Pyridine nucleotide biosynthesis</keyword>
<dbReference type="InterPro" id="IPR036094">
    <property type="entry name" value="NadA_sf"/>
</dbReference>
<comment type="pathway">
    <text evidence="2">Cofactor biosynthesis; NAD(+) biosynthesis; quinolinate from iminoaspartate: step 1/1.</text>
</comment>
<evidence type="ECO:0000256" key="1">
    <source>
        <dbReference type="ARBA" id="ARBA00001966"/>
    </source>
</evidence>
<reference evidence="11 12" key="1">
    <citation type="submission" date="2024-04" db="EMBL/GenBank/DDBJ databases">
        <title>Human intestinal bacterial collection.</title>
        <authorList>
            <person name="Pauvert C."/>
            <person name="Hitch T.C.A."/>
            <person name="Clavel T."/>
        </authorList>
    </citation>
    <scope>NUCLEOTIDE SEQUENCE [LARGE SCALE GENOMIC DNA]</scope>
    <source>
        <strain evidence="11 12">CLA-AA-H197</strain>
    </source>
</reference>
<keyword evidence="4" id="KW-0004">4Fe-4S</keyword>
<evidence type="ECO:0000256" key="5">
    <source>
        <dbReference type="ARBA" id="ARBA00022642"/>
    </source>
</evidence>
<evidence type="ECO:0000256" key="10">
    <source>
        <dbReference type="NCBIfam" id="TIGR00550"/>
    </source>
</evidence>
<dbReference type="Gene3D" id="3.40.50.10800">
    <property type="entry name" value="NadA-like"/>
    <property type="match status" value="3"/>
</dbReference>
<dbReference type="Proteomes" id="UP001478817">
    <property type="component" value="Unassembled WGS sequence"/>
</dbReference>
<comment type="cofactor">
    <cofactor evidence="1">
        <name>[4Fe-4S] cluster</name>
        <dbReference type="ChEBI" id="CHEBI:49883"/>
    </cofactor>
</comment>
<keyword evidence="12" id="KW-1185">Reference proteome</keyword>
<proteinExistence type="predicted"/>
<name>A0ABV1IFP2_9ACTN</name>
<keyword evidence="8" id="KW-0408">Iron</keyword>
<evidence type="ECO:0000313" key="11">
    <source>
        <dbReference type="EMBL" id="MEQ2637130.1"/>
    </source>
</evidence>
<accession>A0ABV1IFP2</accession>
<evidence type="ECO:0000256" key="6">
    <source>
        <dbReference type="ARBA" id="ARBA00022679"/>
    </source>
</evidence>
<evidence type="ECO:0000256" key="4">
    <source>
        <dbReference type="ARBA" id="ARBA00022485"/>
    </source>
</evidence>
<dbReference type="EMBL" id="JBBNGS010000003">
    <property type="protein sequence ID" value="MEQ2637130.1"/>
    <property type="molecule type" value="Genomic_DNA"/>
</dbReference>
<evidence type="ECO:0000256" key="7">
    <source>
        <dbReference type="ARBA" id="ARBA00022723"/>
    </source>
</evidence>
<organism evidence="11 12">
    <name type="scientific">Paratractidigestivibacter faecalis</name>
    <dbReference type="NCBI Taxonomy" id="2292441"/>
    <lineage>
        <taxon>Bacteria</taxon>
        <taxon>Bacillati</taxon>
        <taxon>Actinomycetota</taxon>
        <taxon>Coriobacteriia</taxon>
        <taxon>Coriobacteriales</taxon>
        <taxon>Atopobiaceae</taxon>
        <taxon>Paratractidigestivibacter</taxon>
    </lineage>
</organism>
<dbReference type="GO" id="GO:0016740">
    <property type="term" value="F:transferase activity"/>
    <property type="evidence" value="ECO:0007669"/>
    <property type="project" value="UniProtKB-KW"/>
</dbReference>
<protein>
    <recommendedName>
        <fullName evidence="3 10">Quinolinate synthase</fullName>
        <ecNumber evidence="3 10">2.5.1.72</ecNumber>
    </recommendedName>
</protein>
<evidence type="ECO:0000256" key="3">
    <source>
        <dbReference type="ARBA" id="ARBA00012669"/>
    </source>
</evidence>
<dbReference type="SUPFAM" id="SSF142754">
    <property type="entry name" value="NadA-like"/>
    <property type="match status" value="1"/>
</dbReference>
<dbReference type="InterPro" id="IPR003473">
    <property type="entry name" value="NadA"/>
</dbReference>
<dbReference type="NCBIfam" id="TIGR00550">
    <property type="entry name" value="nadA"/>
    <property type="match status" value="1"/>
</dbReference>
<dbReference type="NCBIfam" id="NF006878">
    <property type="entry name" value="PRK09375.1-2"/>
    <property type="match status" value="1"/>
</dbReference>
<dbReference type="RefSeq" id="WP_349181536.1">
    <property type="nucleotide sequence ID" value="NZ_JBBNGS010000003.1"/>
</dbReference>
<gene>
    <name evidence="11" type="primary">nadA</name>
    <name evidence="11" type="ORF">AAAT05_02020</name>
</gene>
<dbReference type="PANTHER" id="PTHR30573:SF0">
    <property type="entry name" value="QUINOLINATE SYNTHASE, CHLOROPLASTIC"/>
    <property type="match status" value="1"/>
</dbReference>
<evidence type="ECO:0000256" key="9">
    <source>
        <dbReference type="ARBA" id="ARBA00023014"/>
    </source>
</evidence>
<sequence>MVSDEMRAEAKRLKREKDAVVLAHYYVTPDAQELADYVGDSFFLSKKAATLDCKTLVFAGVRFMAESAKLLSPGKTVLMPEPSADCPMAHMVQKATVDAARVKYGDDLAVACYVNSTTEMKAWSDVCVTSSNAVKIVRALPQKNVLFIPDMNLGHYVALQVPEKNVILNDGFCPTHEAIELAEVETARREHPGALVLAHPECGDWVLRESDVVGSTSQIIEAAVASEASEFVVCTVHGVIHELEARTAGTGKRFFFPATTPVCPNMARVTAEKVLACLRDGTGEVGLPDESVIAGSTRALDLMLDYAK</sequence>
<dbReference type="EC" id="2.5.1.72" evidence="3 10"/>
<evidence type="ECO:0000256" key="2">
    <source>
        <dbReference type="ARBA" id="ARBA00005065"/>
    </source>
</evidence>